<proteinExistence type="predicted"/>
<gene>
    <name evidence="2" type="ORF">K1J50_15835</name>
</gene>
<keyword evidence="3" id="KW-1185">Reference proteome</keyword>
<feature type="signal peptide" evidence="1">
    <location>
        <begin position="1"/>
        <end position="19"/>
    </location>
</feature>
<sequence>MRRPLLALALLLAAGPARAQPGAERPANLQPTRDVAVTYRVTGAEQGEMRITYSAAAEAIRTDFSGFGPPGPVIADIRNRRMVLLLAAERTARIHLLSEPEIRTFRQPEPGTRFQRLGTERIAGHPCTVWRIAPAMPGAPPVAMCLTEDGVMLRTEEAGQRAEAVQVTCAPQDPALFRIPEGWQVVRD</sequence>
<dbReference type="RefSeq" id="WP_220118734.1">
    <property type="nucleotide sequence ID" value="NZ_JAHZUY010000061.1"/>
</dbReference>
<evidence type="ECO:0000256" key="1">
    <source>
        <dbReference type="SAM" id="SignalP"/>
    </source>
</evidence>
<evidence type="ECO:0000313" key="3">
    <source>
        <dbReference type="Proteomes" id="UP001519924"/>
    </source>
</evidence>
<keyword evidence="1" id="KW-0732">Signal</keyword>
<comment type="caution">
    <text evidence="2">The sequence shown here is derived from an EMBL/GenBank/DDBJ whole genome shotgun (WGS) entry which is preliminary data.</text>
</comment>
<protein>
    <submittedName>
        <fullName evidence="2">DUF4412 domain-containing protein</fullName>
    </submittedName>
</protein>
<name>A0ABS7F5Q7_9PROT</name>
<dbReference type="Proteomes" id="UP001519924">
    <property type="component" value="Unassembled WGS sequence"/>
</dbReference>
<evidence type="ECO:0000313" key="2">
    <source>
        <dbReference type="EMBL" id="MBW8270954.1"/>
    </source>
</evidence>
<feature type="chain" id="PRO_5045285739" evidence="1">
    <location>
        <begin position="20"/>
        <end position="188"/>
    </location>
</feature>
<organism evidence="2 3">
    <name type="scientific">Caldovatus aquaticus</name>
    <dbReference type="NCBI Taxonomy" id="2865671"/>
    <lineage>
        <taxon>Bacteria</taxon>
        <taxon>Pseudomonadati</taxon>
        <taxon>Pseudomonadota</taxon>
        <taxon>Alphaproteobacteria</taxon>
        <taxon>Acetobacterales</taxon>
        <taxon>Roseomonadaceae</taxon>
        <taxon>Caldovatus</taxon>
    </lineage>
</organism>
<dbReference type="EMBL" id="JAHZUY010000061">
    <property type="protein sequence ID" value="MBW8270954.1"/>
    <property type="molecule type" value="Genomic_DNA"/>
</dbReference>
<reference evidence="2 3" key="1">
    <citation type="submission" date="2021-08" db="EMBL/GenBank/DDBJ databases">
        <title>Caldovatus sediminis gen. nov., sp. nov., a moderately thermophilic bacterium isolated from a hot spring.</title>
        <authorList>
            <person name="Hu C.-J."/>
            <person name="Li W.-J."/>
            <person name="Xian W.-D."/>
        </authorList>
    </citation>
    <scope>NUCLEOTIDE SEQUENCE [LARGE SCALE GENOMIC DNA]</scope>
    <source>
        <strain evidence="2 3">SYSU G05006</strain>
    </source>
</reference>
<accession>A0ABS7F5Q7</accession>